<dbReference type="InterPro" id="IPR002471">
    <property type="entry name" value="Pept_S9_AS"/>
</dbReference>
<dbReference type="Gene3D" id="3.40.50.1820">
    <property type="entry name" value="alpha/beta hydrolase"/>
    <property type="match status" value="1"/>
</dbReference>
<dbReference type="InterPro" id="IPR029058">
    <property type="entry name" value="AB_hydrolase_fold"/>
</dbReference>
<organism evidence="5">
    <name type="scientific">Streptomyces sp. NBC_00060</name>
    <dbReference type="NCBI Taxonomy" id="2975636"/>
    <lineage>
        <taxon>Bacteria</taxon>
        <taxon>Bacillati</taxon>
        <taxon>Actinomycetota</taxon>
        <taxon>Actinomycetes</taxon>
        <taxon>Kitasatosporales</taxon>
        <taxon>Streptomycetaceae</taxon>
        <taxon>Streptomyces</taxon>
    </lineage>
</organism>
<dbReference type="InterPro" id="IPR050278">
    <property type="entry name" value="Serine_Prot_S9B/DPPIV"/>
</dbReference>
<dbReference type="GO" id="GO:0006508">
    <property type="term" value="P:proteolysis"/>
    <property type="evidence" value="ECO:0007669"/>
    <property type="project" value="UniProtKB-KW"/>
</dbReference>
<dbReference type="PANTHER" id="PTHR11731">
    <property type="entry name" value="PROTEASE FAMILY S9B,C DIPEPTIDYL-PEPTIDASE IV-RELATED"/>
    <property type="match status" value="1"/>
</dbReference>
<dbReference type="Pfam" id="PF00930">
    <property type="entry name" value="DPPIV_N"/>
    <property type="match status" value="1"/>
</dbReference>
<dbReference type="InterPro" id="IPR002469">
    <property type="entry name" value="Peptidase_S9B_N"/>
</dbReference>
<dbReference type="SUPFAM" id="SSF53474">
    <property type="entry name" value="alpha/beta-Hydrolases"/>
    <property type="match status" value="1"/>
</dbReference>
<evidence type="ECO:0000256" key="1">
    <source>
        <dbReference type="ARBA" id="ARBA00022670"/>
    </source>
</evidence>
<dbReference type="Pfam" id="PF00326">
    <property type="entry name" value="Peptidase_S9"/>
    <property type="match status" value="1"/>
</dbReference>
<dbReference type="InterPro" id="IPR001375">
    <property type="entry name" value="Peptidase_S9_cat"/>
</dbReference>
<gene>
    <name evidence="5" type="ORF">OHV25_13595</name>
</gene>
<dbReference type="SUPFAM" id="SSF82171">
    <property type="entry name" value="DPP6 N-terminal domain-like"/>
    <property type="match status" value="1"/>
</dbReference>
<dbReference type="AlphaFoldDB" id="A0AAU2GXF4"/>
<dbReference type="Gene3D" id="2.140.10.30">
    <property type="entry name" value="Dipeptidylpeptidase IV, N-terminal domain"/>
    <property type="match status" value="1"/>
</dbReference>
<feature type="domain" description="Peptidase S9 prolyl oligopeptidase catalytic" evidence="3">
    <location>
        <begin position="507"/>
        <end position="708"/>
    </location>
</feature>
<evidence type="ECO:0000256" key="2">
    <source>
        <dbReference type="ARBA" id="ARBA00022801"/>
    </source>
</evidence>
<keyword evidence="1" id="KW-0645">Protease</keyword>
<evidence type="ECO:0000259" key="3">
    <source>
        <dbReference type="Pfam" id="PF00326"/>
    </source>
</evidence>
<dbReference type="InterPro" id="IPR002470">
    <property type="entry name" value="Peptidase_S9A"/>
</dbReference>
<dbReference type="PROSITE" id="PS00708">
    <property type="entry name" value="PRO_ENDOPEP_SER"/>
    <property type="match status" value="1"/>
</dbReference>
<sequence length="709" mass="76200">MTSIAPGKTSFPRQYARTQRFTLGAPRAFTVAPDGSRVAFLRAPGGTDPANSLWVLDLEDGARERLAADPRALLGGACEELSEQEKARRERSREGAAGIVGYATDAAVELAAFALSGRLFTAELRAGTTRELPVPGPVIDPRPSPDGRLVAYVARGVLRVTGADGEGDRALAEPESPEVTYGLAEFIAAEEMERPRGYWWSPDGDALLVARVDESPVRRWWISDPAHPDREPQRVAYPAAGTPNAEVRLFRYGLDGSRTEVVWDRERYPYLARVHWSAAGAPLLLVQARDQRVQLHLTVDTASGKTRTVHADEDAVWLDLFPGVPAWAPDGRLVRIADEGGARVLAAGDRPLTGGQLQIRAVLDIGADDILVSASAGEAARAPETGEIHVYRVNELGIERVSEGVGVHSAVRGGPVTVLTSARPDSPGTTVRVERDGKTVAVVDSYAETPVLTARVRLTEGGARRIPCAVLLPADYSESDGPLPVLMDPYGGPHGARVHAAHNAHLTSQWFADQGFAVIVADGRGAPGRSPGWEKAIRDDFTLTLDDQIEALHGLAGTFPLDLGRVAMRGWSFGGYLSALAVLRRPDVFHAGIAGAPVTDWRLYDTHYTERYLGDPQGSPSVYEANSLVTDSGLSQPAEQHRPLMIIHGLADDNVVAAHTLRLSSALLAAGRPHEVLPLTGVTHMTPQEQVAENLLLLQVDFLKRSLGI</sequence>
<dbReference type="GO" id="GO:0008239">
    <property type="term" value="F:dipeptidyl-peptidase activity"/>
    <property type="evidence" value="ECO:0007669"/>
    <property type="project" value="TreeGrafter"/>
</dbReference>
<proteinExistence type="predicted"/>
<dbReference type="EMBL" id="CP108253">
    <property type="protein sequence ID" value="WTU40548.1"/>
    <property type="molecule type" value="Genomic_DNA"/>
</dbReference>
<reference evidence="5" key="1">
    <citation type="submission" date="2022-10" db="EMBL/GenBank/DDBJ databases">
        <title>The complete genomes of actinobacterial strains from the NBC collection.</title>
        <authorList>
            <person name="Joergensen T.S."/>
            <person name="Alvarez Arevalo M."/>
            <person name="Sterndorff E.B."/>
            <person name="Faurdal D."/>
            <person name="Vuksanovic O."/>
            <person name="Mourched A.-S."/>
            <person name="Charusanti P."/>
            <person name="Shaw S."/>
            <person name="Blin K."/>
            <person name="Weber T."/>
        </authorList>
    </citation>
    <scope>NUCLEOTIDE SEQUENCE</scope>
    <source>
        <strain evidence="5">NBC_00060</strain>
    </source>
</reference>
<feature type="domain" description="Dipeptidylpeptidase IV N-terminal" evidence="4">
    <location>
        <begin position="116"/>
        <end position="368"/>
    </location>
</feature>
<dbReference type="GO" id="GO:0004252">
    <property type="term" value="F:serine-type endopeptidase activity"/>
    <property type="evidence" value="ECO:0007669"/>
    <property type="project" value="InterPro"/>
</dbReference>
<name>A0AAU2GXF4_9ACTN</name>
<evidence type="ECO:0000313" key="5">
    <source>
        <dbReference type="EMBL" id="WTU40548.1"/>
    </source>
</evidence>
<keyword evidence="2" id="KW-0378">Hydrolase</keyword>
<dbReference type="PRINTS" id="PR00862">
    <property type="entry name" value="PROLIGOPTASE"/>
</dbReference>
<accession>A0AAU2GXF4</accession>
<dbReference type="PANTHER" id="PTHR11731:SF193">
    <property type="entry name" value="DIPEPTIDYL PEPTIDASE 9"/>
    <property type="match status" value="1"/>
</dbReference>
<evidence type="ECO:0000259" key="4">
    <source>
        <dbReference type="Pfam" id="PF00930"/>
    </source>
</evidence>
<protein>
    <submittedName>
        <fullName evidence="5">Prolyl oligopeptidase family serine peptidase</fullName>
    </submittedName>
</protein>